<dbReference type="PANTHER" id="PTHR39585:SF1">
    <property type="entry name" value="FAD ASSEMBLY FACTOR SDHE"/>
    <property type="match status" value="1"/>
</dbReference>
<dbReference type="Proteomes" id="UP000463961">
    <property type="component" value="Chromosome"/>
</dbReference>
<keyword evidence="4" id="KW-0963">Cytoplasm</keyword>
<dbReference type="PANTHER" id="PTHR39585">
    <property type="entry name" value="FAD ASSEMBLY FACTOR SDHE"/>
    <property type="match status" value="1"/>
</dbReference>
<comment type="subcellular location">
    <subcellularLocation>
        <location evidence="1">Cytoplasm</location>
    </subcellularLocation>
</comment>
<dbReference type="GO" id="GO:0006105">
    <property type="term" value="P:succinate metabolic process"/>
    <property type="evidence" value="ECO:0007669"/>
    <property type="project" value="TreeGrafter"/>
</dbReference>
<dbReference type="SUPFAM" id="SSF109910">
    <property type="entry name" value="YgfY-like"/>
    <property type="match status" value="1"/>
</dbReference>
<organism evidence="6 7">
    <name type="scientific">Fluviibacter phosphoraccumulans</name>
    <dbReference type="NCBI Taxonomy" id="1751046"/>
    <lineage>
        <taxon>Bacteria</taxon>
        <taxon>Pseudomonadati</taxon>
        <taxon>Pseudomonadota</taxon>
        <taxon>Betaproteobacteria</taxon>
        <taxon>Rhodocyclales</taxon>
        <taxon>Fluviibacteraceae</taxon>
        <taxon>Fluviibacter</taxon>
    </lineage>
</organism>
<keyword evidence="5" id="KW-0143">Chaperone</keyword>
<reference evidence="7" key="1">
    <citation type="submission" date="2020-01" db="EMBL/GenBank/DDBJ databases">
        <title>Phosphoaccumulans saitamaens gen. nov., sp. nov., a polyphosphate accumulating bacterium isolated from surface river water.</title>
        <authorList>
            <person name="Watanabe K."/>
            <person name="Suda W."/>
        </authorList>
    </citation>
    <scope>NUCLEOTIDE SEQUENCE [LARGE SCALE GENOMIC DNA]</scope>
    <source>
        <strain evidence="7">ICHIAU1</strain>
    </source>
</reference>
<comment type="similarity">
    <text evidence="2">Belongs to the SdhE FAD assembly factor family.</text>
</comment>
<dbReference type="Gene3D" id="1.10.150.250">
    <property type="entry name" value="Flavinator of succinate dehydrogenase"/>
    <property type="match status" value="1"/>
</dbReference>
<dbReference type="Pfam" id="PF03937">
    <property type="entry name" value="Sdh5"/>
    <property type="match status" value="1"/>
</dbReference>
<dbReference type="InterPro" id="IPR036714">
    <property type="entry name" value="SDH_sf"/>
</dbReference>
<dbReference type="RefSeq" id="WP_162050250.1">
    <property type="nucleotide sequence ID" value="NZ_AP019011.1"/>
</dbReference>
<name>A0A679I3A1_9RHOO</name>
<dbReference type="InterPro" id="IPR005631">
    <property type="entry name" value="SDH"/>
</dbReference>
<protein>
    <recommendedName>
        <fullName evidence="3">FAD assembly factor SdhE</fullName>
    </recommendedName>
</protein>
<dbReference type="OrthoDB" id="9180899at2"/>
<evidence type="ECO:0000313" key="7">
    <source>
        <dbReference type="Proteomes" id="UP000463961"/>
    </source>
</evidence>
<dbReference type="AlphaFoldDB" id="A0A679I3A1"/>
<proteinExistence type="inferred from homology"/>
<evidence type="ECO:0000256" key="5">
    <source>
        <dbReference type="ARBA" id="ARBA00023186"/>
    </source>
</evidence>
<evidence type="ECO:0000256" key="1">
    <source>
        <dbReference type="ARBA" id="ARBA00004496"/>
    </source>
</evidence>
<evidence type="ECO:0000256" key="3">
    <source>
        <dbReference type="ARBA" id="ARBA00019418"/>
    </source>
</evidence>
<dbReference type="InterPro" id="IPR050531">
    <property type="entry name" value="SdhE_FAD_assembly_factor"/>
</dbReference>
<keyword evidence="7" id="KW-1185">Reference proteome</keyword>
<dbReference type="EMBL" id="AP022345">
    <property type="protein sequence ID" value="BBU68994.1"/>
    <property type="molecule type" value="Genomic_DNA"/>
</dbReference>
<evidence type="ECO:0000313" key="6">
    <source>
        <dbReference type="EMBL" id="BBU68994.1"/>
    </source>
</evidence>
<evidence type="ECO:0000256" key="2">
    <source>
        <dbReference type="ARBA" id="ARBA00008571"/>
    </source>
</evidence>
<accession>A0A679I3A1</accession>
<sequence>MELHELNKLRWHCTRRALLELDITLGRFLDNGFNQLTESQVKTFVDLVAMEDHDLWALLSGKVDAEDPAEIEVIAAIRKH</sequence>
<gene>
    <name evidence="6" type="ORF">ICHIAU1_12770</name>
</gene>
<evidence type="ECO:0000256" key="4">
    <source>
        <dbReference type="ARBA" id="ARBA00022490"/>
    </source>
</evidence>
<dbReference type="GO" id="GO:0005737">
    <property type="term" value="C:cytoplasm"/>
    <property type="evidence" value="ECO:0007669"/>
    <property type="project" value="UniProtKB-SubCell"/>
</dbReference>